<name>A0AAE0BY26_9CHLO</name>
<dbReference type="EMBL" id="LGRX02032231">
    <property type="protein sequence ID" value="KAK3244129.1"/>
    <property type="molecule type" value="Genomic_DNA"/>
</dbReference>
<dbReference type="AlphaFoldDB" id="A0AAE0BY26"/>
<evidence type="ECO:0000313" key="2">
    <source>
        <dbReference type="EMBL" id="KAK3244129.1"/>
    </source>
</evidence>
<evidence type="ECO:0000256" key="1">
    <source>
        <dbReference type="SAM" id="MobiDB-lite"/>
    </source>
</evidence>
<evidence type="ECO:0000313" key="3">
    <source>
        <dbReference type="Proteomes" id="UP001190700"/>
    </source>
</evidence>
<proteinExistence type="predicted"/>
<reference evidence="2 3" key="1">
    <citation type="journal article" date="2015" name="Genome Biol. Evol.">
        <title>Comparative Genomics of a Bacterivorous Green Alga Reveals Evolutionary Causalities and Consequences of Phago-Mixotrophic Mode of Nutrition.</title>
        <authorList>
            <person name="Burns J.A."/>
            <person name="Paasch A."/>
            <person name="Narechania A."/>
            <person name="Kim E."/>
        </authorList>
    </citation>
    <scope>NUCLEOTIDE SEQUENCE [LARGE SCALE GENOMIC DNA]</scope>
    <source>
        <strain evidence="2 3">PLY_AMNH</strain>
    </source>
</reference>
<feature type="compositionally biased region" description="Acidic residues" evidence="1">
    <location>
        <begin position="1"/>
        <end position="10"/>
    </location>
</feature>
<organism evidence="2 3">
    <name type="scientific">Cymbomonas tetramitiformis</name>
    <dbReference type="NCBI Taxonomy" id="36881"/>
    <lineage>
        <taxon>Eukaryota</taxon>
        <taxon>Viridiplantae</taxon>
        <taxon>Chlorophyta</taxon>
        <taxon>Pyramimonadophyceae</taxon>
        <taxon>Pyramimonadales</taxon>
        <taxon>Pyramimonadaceae</taxon>
        <taxon>Cymbomonas</taxon>
    </lineage>
</organism>
<feature type="region of interest" description="Disordered" evidence="1">
    <location>
        <begin position="1"/>
        <end position="23"/>
    </location>
</feature>
<sequence length="114" mass="12112">MSPLAEDVDGADGGLATTTSPATAMCWRRRRGKTDEGGLVTEGLAEPKGEGGVGPEDAVEVLDAVTVPVIRMQLAVLACPPVWQRQQAAGKYLQHLGQREEDCQGKRARPTSLE</sequence>
<protein>
    <submittedName>
        <fullName evidence="2">Uncharacterized protein</fullName>
    </submittedName>
</protein>
<comment type="caution">
    <text evidence="2">The sequence shown here is derived from an EMBL/GenBank/DDBJ whole genome shotgun (WGS) entry which is preliminary data.</text>
</comment>
<accession>A0AAE0BY26</accession>
<dbReference type="Proteomes" id="UP001190700">
    <property type="component" value="Unassembled WGS sequence"/>
</dbReference>
<gene>
    <name evidence="2" type="ORF">CYMTET_46248</name>
</gene>
<keyword evidence="3" id="KW-1185">Reference proteome</keyword>